<dbReference type="OrthoDB" id="194443at2759"/>
<dbReference type="STRING" id="1149755.A0A2J6RME3"/>
<accession>A0A2J6RME3</accession>
<evidence type="ECO:0000259" key="2">
    <source>
        <dbReference type="PROSITE" id="PS50097"/>
    </source>
</evidence>
<dbReference type="PANTHER" id="PTHR47843:SF2">
    <property type="entry name" value="BTB DOMAIN-CONTAINING PROTEIN"/>
    <property type="match status" value="1"/>
</dbReference>
<organism evidence="3 4">
    <name type="scientific">Hyaloscypha variabilis (strain UAMH 11265 / GT02V1 / F)</name>
    <name type="common">Meliniomyces variabilis</name>
    <dbReference type="NCBI Taxonomy" id="1149755"/>
    <lineage>
        <taxon>Eukaryota</taxon>
        <taxon>Fungi</taxon>
        <taxon>Dikarya</taxon>
        <taxon>Ascomycota</taxon>
        <taxon>Pezizomycotina</taxon>
        <taxon>Leotiomycetes</taxon>
        <taxon>Helotiales</taxon>
        <taxon>Hyaloscyphaceae</taxon>
        <taxon>Hyaloscypha</taxon>
        <taxon>Hyaloscypha variabilis</taxon>
    </lineage>
</organism>
<dbReference type="SUPFAM" id="SSF54695">
    <property type="entry name" value="POZ domain"/>
    <property type="match status" value="1"/>
</dbReference>
<dbReference type="InterPro" id="IPR011333">
    <property type="entry name" value="SKP1/BTB/POZ_sf"/>
</dbReference>
<feature type="domain" description="BTB" evidence="2">
    <location>
        <begin position="46"/>
        <end position="115"/>
    </location>
</feature>
<dbReference type="PANTHER" id="PTHR47843">
    <property type="entry name" value="BTB DOMAIN-CONTAINING PROTEIN-RELATED"/>
    <property type="match status" value="1"/>
</dbReference>
<name>A0A2J6RME3_HYAVF</name>
<dbReference type="PROSITE" id="PS50097">
    <property type="entry name" value="BTB"/>
    <property type="match status" value="1"/>
</dbReference>
<dbReference type="InterPro" id="IPR000210">
    <property type="entry name" value="BTB/POZ_dom"/>
</dbReference>
<dbReference type="CDD" id="cd18186">
    <property type="entry name" value="BTB_POZ_ZBTB_KLHL-like"/>
    <property type="match status" value="1"/>
</dbReference>
<reference evidence="3 4" key="1">
    <citation type="submission" date="2016-04" db="EMBL/GenBank/DDBJ databases">
        <title>A degradative enzymes factory behind the ericoid mycorrhizal symbiosis.</title>
        <authorList>
            <consortium name="DOE Joint Genome Institute"/>
            <person name="Martino E."/>
            <person name="Morin E."/>
            <person name="Grelet G."/>
            <person name="Kuo A."/>
            <person name="Kohler A."/>
            <person name="Daghino S."/>
            <person name="Barry K."/>
            <person name="Choi C."/>
            <person name="Cichocki N."/>
            <person name="Clum A."/>
            <person name="Copeland A."/>
            <person name="Hainaut M."/>
            <person name="Haridas S."/>
            <person name="Labutti K."/>
            <person name="Lindquist E."/>
            <person name="Lipzen A."/>
            <person name="Khouja H.-R."/>
            <person name="Murat C."/>
            <person name="Ohm R."/>
            <person name="Olson A."/>
            <person name="Spatafora J."/>
            <person name="Veneault-Fourrey C."/>
            <person name="Henrissat B."/>
            <person name="Grigoriev I."/>
            <person name="Martin F."/>
            <person name="Perotto S."/>
        </authorList>
    </citation>
    <scope>NUCLEOTIDE SEQUENCE [LARGE SCALE GENOMIC DNA]</scope>
    <source>
        <strain evidence="3 4">F</strain>
    </source>
</reference>
<dbReference type="SMART" id="SM00225">
    <property type="entry name" value="BTB"/>
    <property type="match status" value="1"/>
</dbReference>
<protein>
    <recommendedName>
        <fullName evidence="2">BTB domain-containing protein</fullName>
    </recommendedName>
</protein>
<dbReference type="AlphaFoldDB" id="A0A2J6RME3"/>
<sequence>MASTQTPVAAPSTSSTPLPSTPTITSDALPQNRPERKVSSLKKPAELVTLYAGKSNEKFVVHKEFVTHYSPVLRAAFSSDFIEGQTQTYRLEDTTEEAVRLLIHWIYTQKLDITKFDDWKPAPESPERFAIRKQNDSLANHWVLAEKLFIHQLQNLAIEEIEDIRVCSRSIPLSVCRYVYQNTSAKNPLRRLLVDQCAAYIEADKYERIGADFPQEMLIDLVTVYAKTFPIPQRTHLRPTSGVGLARYKVDEP</sequence>
<dbReference type="Proteomes" id="UP000235786">
    <property type="component" value="Unassembled WGS sequence"/>
</dbReference>
<evidence type="ECO:0000313" key="4">
    <source>
        <dbReference type="Proteomes" id="UP000235786"/>
    </source>
</evidence>
<evidence type="ECO:0000313" key="3">
    <source>
        <dbReference type="EMBL" id="PMD39680.1"/>
    </source>
</evidence>
<evidence type="ECO:0000256" key="1">
    <source>
        <dbReference type="SAM" id="MobiDB-lite"/>
    </source>
</evidence>
<dbReference type="Pfam" id="PF00651">
    <property type="entry name" value="BTB"/>
    <property type="match status" value="1"/>
</dbReference>
<gene>
    <name evidence="3" type="ORF">L207DRAFT_566592</name>
</gene>
<proteinExistence type="predicted"/>
<keyword evidence="4" id="KW-1185">Reference proteome</keyword>
<dbReference type="Gene3D" id="3.30.710.10">
    <property type="entry name" value="Potassium Channel Kv1.1, Chain A"/>
    <property type="match status" value="1"/>
</dbReference>
<feature type="compositionally biased region" description="Low complexity" evidence="1">
    <location>
        <begin position="1"/>
        <end position="26"/>
    </location>
</feature>
<feature type="region of interest" description="Disordered" evidence="1">
    <location>
        <begin position="1"/>
        <end position="40"/>
    </location>
</feature>
<dbReference type="EMBL" id="KZ613946">
    <property type="protein sequence ID" value="PMD39680.1"/>
    <property type="molecule type" value="Genomic_DNA"/>
</dbReference>